<proteinExistence type="predicted"/>
<keyword evidence="3" id="KW-1185">Reference proteome</keyword>
<sequence>MSKTTQQLTSRKWVGARAQARAEDATNRRTNATLPSPPHASQEHSASPPPPSLAQLPPSLVFERQEAVDALSNLYHNADMVKTVETGDPVFDLRDASKFHEELMECLNTRASA</sequence>
<reference evidence="2 3" key="1">
    <citation type="journal article" date="2018" name="BMC Genomics">
        <title>Genomic comparison of Trypanosoma conorhini and Trypanosoma rangeli to Trypanosoma cruzi strains of high and low virulence.</title>
        <authorList>
            <person name="Bradwell K.R."/>
            <person name="Koparde V.N."/>
            <person name="Matveyev A.V."/>
            <person name="Serrano M.G."/>
            <person name="Alves J.M."/>
            <person name="Parikh H."/>
            <person name="Huang B."/>
            <person name="Lee V."/>
            <person name="Espinosa-Alvarez O."/>
            <person name="Ortiz P.A."/>
            <person name="Costa-Martins A.G."/>
            <person name="Teixeira M.M."/>
            <person name="Buck G.A."/>
        </authorList>
    </citation>
    <scope>NUCLEOTIDE SEQUENCE [LARGE SCALE GENOMIC DNA]</scope>
    <source>
        <strain evidence="2 3">AM80</strain>
    </source>
</reference>
<dbReference type="OrthoDB" id="249156at2759"/>
<comment type="caution">
    <text evidence="2">The sequence shown here is derived from an EMBL/GenBank/DDBJ whole genome shotgun (WGS) entry which is preliminary data.</text>
</comment>
<accession>A0A422N4J9</accession>
<dbReference type="GeneID" id="40331587"/>
<dbReference type="EMBL" id="MKGL01000330">
    <property type="protein sequence ID" value="RNF00361.1"/>
    <property type="molecule type" value="Genomic_DNA"/>
</dbReference>
<dbReference type="Proteomes" id="UP000283634">
    <property type="component" value="Unassembled WGS sequence"/>
</dbReference>
<dbReference type="RefSeq" id="XP_029235725.1">
    <property type="nucleotide sequence ID" value="XM_029384435.1"/>
</dbReference>
<dbReference type="OMA" id="HEELMDC"/>
<dbReference type="AlphaFoldDB" id="A0A422N4J9"/>
<evidence type="ECO:0000313" key="3">
    <source>
        <dbReference type="Proteomes" id="UP000283634"/>
    </source>
</evidence>
<evidence type="ECO:0000313" key="2">
    <source>
        <dbReference type="EMBL" id="RNF00361.1"/>
    </source>
</evidence>
<organism evidence="2 3">
    <name type="scientific">Trypanosoma rangeli</name>
    <dbReference type="NCBI Taxonomy" id="5698"/>
    <lineage>
        <taxon>Eukaryota</taxon>
        <taxon>Discoba</taxon>
        <taxon>Euglenozoa</taxon>
        <taxon>Kinetoplastea</taxon>
        <taxon>Metakinetoplastina</taxon>
        <taxon>Trypanosomatida</taxon>
        <taxon>Trypanosomatidae</taxon>
        <taxon>Trypanosoma</taxon>
        <taxon>Herpetosoma</taxon>
    </lineage>
</organism>
<gene>
    <name evidence="2" type="ORF">TraAM80_07654</name>
</gene>
<feature type="compositionally biased region" description="Polar residues" evidence="1">
    <location>
        <begin position="1"/>
        <end position="10"/>
    </location>
</feature>
<evidence type="ECO:0000256" key="1">
    <source>
        <dbReference type="SAM" id="MobiDB-lite"/>
    </source>
</evidence>
<protein>
    <submittedName>
        <fullName evidence="2">Uncharacterized protein</fullName>
    </submittedName>
</protein>
<name>A0A422N4J9_TRYRA</name>
<feature type="region of interest" description="Disordered" evidence="1">
    <location>
        <begin position="1"/>
        <end position="56"/>
    </location>
</feature>